<gene>
    <name evidence="6 8" type="primary">pyrE</name>
    <name evidence="8" type="ORF">GCM10007301_44760</name>
</gene>
<evidence type="ECO:0000313" key="8">
    <source>
        <dbReference type="EMBL" id="GGF79733.1"/>
    </source>
</evidence>
<protein>
    <recommendedName>
        <fullName evidence="2 6">Orotate phosphoribosyltransferase</fullName>
        <shortName evidence="6">OPRT</shortName>
        <shortName evidence="6">OPRTase</shortName>
        <ecNumber evidence="2 6">2.4.2.10</ecNumber>
    </recommendedName>
</protein>
<dbReference type="Gene3D" id="3.40.50.2020">
    <property type="match status" value="1"/>
</dbReference>
<proteinExistence type="inferred from homology"/>
<evidence type="ECO:0000256" key="3">
    <source>
        <dbReference type="ARBA" id="ARBA00022676"/>
    </source>
</evidence>
<sequence>MSTVTAFTDKATAARLTARMLLEVEAVRFSSGEPFIFTSGWASPVYIDCRRLISFPRVRQTLVDFAISNIYREIGFEQFDTAAGGETAGIPFAAWIADRLMLPMQYVRKKPKGFGRNAQIEGHLDEGSRVLLVEDLTTDGRSKVNFVQALRNAGAVCDHCFVFFYYDIFNESKQILKDAGLELHYLCTWWDILAAVKEMNRFPPEQVAEIESFLNDPHAWSKAHGGASQMSE</sequence>
<dbReference type="EMBL" id="BMCT01000008">
    <property type="protein sequence ID" value="GGF79733.1"/>
    <property type="molecule type" value="Genomic_DNA"/>
</dbReference>
<dbReference type="GO" id="GO:0004588">
    <property type="term" value="F:orotate phosphoribosyltransferase activity"/>
    <property type="evidence" value="ECO:0007669"/>
    <property type="project" value="UniProtKB-UniRule"/>
</dbReference>
<dbReference type="HAMAP" id="MF_01208">
    <property type="entry name" value="PyrE"/>
    <property type="match status" value="1"/>
</dbReference>
<organism evidence="8 9">
    <name type="scientific">Azorhizobium oxalatiphilum</name>
    <dbReference type="NCBI Taxonomy" id="980631"/>
    <lineage>
        <taxon>Bacteria</taxon>
        <taxon>Pseudomonadati</taxon>
        <taxon>Pseudomonadota</taxon>
        <taxon>Alphaproteobacteria</taxon>
        <taxon>Hyphomicrobiales</taxon>
        <taxon>Xanthobacteraceae</taxon>
        <taxon>Azorhizobium</taxon>
    </lineage>
</organism>
<dbReference type="PANTHER" id="PTHR19278">
    <property type="entry name" value="OROTATE PHOSPHORIBOSYLTRANSFERASE"/>
    <property type="match status" value="1"/>
</dbReference>
<dbReference type="InterPro" id="IPR004467">
    <property type="entry name" value="Or_phspho_trans_dom"/>
</dbReference>
<evidence type="ECO:0000256" key="4">
    <source>
        <dbReference type="ARBA" id="ARBA00022679"/>
    </source>
</evidence>
<comment type="subunit">
    <text evidence="6">Homodimer.</text>
</comment>
<comment type="cofactor">
    <cofactor evidence="6">
        <name>Mg(2+)</name>
        <dbReference type="ChEBI" id="CHEBI:18420"/>
    </cofactor>
</comment>
<evidence type="ECO:0000256" key="6">
    <source>
        <dbReference type="HAMAP-Rule" id="MF_01208"/>
    </source>
</evidence>
<dbReference type="NCBIfam" id="TIGR00336">
    <property type="entry name" value="pyrE"/>
    <property type="match status" value="1"/>
</dbReference>
<dbReference type="InterPro" id="IPR000836">
    <property type="entry name" value="PRTase_dom"/>
</dbReference>
<feature type="domain" description="Phosphoribosyltransferase" evidence="7">
    <location>
        <begin position="62"/>
        <end position="164"/>
    </location>
</feature>
<accession>A0A917C9D1</accession>
<feature type="binding site" description="in other chain" evidence="6">
    <location>
        <position position="109"/>
    </location>
    <ligand>
        <name>5-phospho-alpha-D-ribose 1-diphosphate</name>
        <dbReference type="ChEBI" id="CHEBI:58017"/>
        <note>ligand shared between dimeric partners</note>
    </ligand>
</feature>
<evidence type="ECO:0000256" key="5">
    <source>
        <dbReference type="ARBA" id="ARBA00022975"/>
    </source>
</evidence>
<feature type="binding site" description="in other chain" evidence="6">
    <location>
        <begin position="134"/>
        <end position="142"/>
    </location>
    <ligand>
        <name>5-phospho-alpha-D-ribose 1-diphosphate</name>
        <dbReference type="ChEBI" id="CHEBI:58017"/>
        <note>ligand shared between dimeric partners</note>
    </ligand>
</feature>
<comment type="pathway">
    <text evidence="1 6">Pyrimidine metabolism; UMP biosynthesis via de novo pathway; UMP from orotate: step 1/2.</text>
</comment>
<dbReference type="SUPFAM" id="SSF53271">
    <property type="entry name" value="PRTase-like"/>
    <property type="match status" value="1"/>
</dbReference>
<comment type="caution">
    <text evidence="8">The sequence shown here is derived from an EMBL/GenBank/DDBJ whole genome shotgun (WGS) entry which is preliminary data.</text>
</comment>
<keyword evidence="4 6" id="KW-0808">Transferase</keyword>
<dbReference type="InterPro" id="IPR029057">
    <property type="entry name" value="PRTase-like"/>
</dbReference>
<evidence type="ECO:0000313" key="9">
    <source>
        <dbReference type="Proteomes" id="UP000606044"/>
    </source>
</evidence>
<comment type="catalytic activity">
    <reaction evidence="6">
        <text>orotidine 5'-phosphate + diphosphate = orotate + 5-phospho-alpha-D-ribose 1-diphosphate</text>
        <dbReference type="Rhea" id="RHEA:10380"/>
        <dbReference type="ChEBI" id="CHEBI:30839"/>
        <dbReference type="ChEBI" id="CHEBI:33019"/>
        <dbReference type="ChEBI" id="CHEBI:57538"/>
        <dbReference type="ChEBI" id="CHEBI:58017"/>
        <dbReference type="EC" id="2.4.2.10"/>
    </reaction>
</comment>
<comment type="function">
    <text evidence="6">Catalyzes the transfer of a ribosyl phosphate group from 5-phosphoribose 1-diphosphate to orotate, leading to the formation of orotidine monophosphate (OMP).</text>
</comment>
<evidence type="ECO:0000256" key="2">
    <source>
        <dbReference type="ARBA" id="ARBA00011971"/>
    </source>
</evidence>
<dbReference type="InterPro" id="IPR023031">
    <property type="entry name" value="OPRT"/>
</dbReference>
<name>A0A917C9D1_9HYPH</name>
<dbReference type="Pfam" id="PF00156">
    <property type="entry name" value="Pribosyltran"/>
    <property type="match status" value="1"/>
</dbReference>
<dbReference type="RefSeq" id="WP_188582777.1">
    <property type="nucleotide sequence ID" value="NZ_BMCT01000008.1"/>
</dbReference>
<dbReference type="NCBIfam" id="NF001729">
    <property type="entry name" value="PRK00455.1-3"/>
    <property type="match status" value="1"/>
</dbReference>
<keyword evidence="6" id="KW-0460">Magnesium</keyword>
<dbReference type="PANTHER" id="PTHR19278:SF9">
    <property type="entry name" value="URIDINE 5'-MONOPHOSPHATE SYNTHASE"/>
    <property type="match status" value="1"/>
</dbReference>
<dbReference type="AlphaFoldDB" id="A0A917C9D1"/>
<reference evidence="8" key="1">
    <citation type="journal article" date="2014" name="Int. J. Syst. Evol. Microbiol.">
        <title>Complete genome sequence of Corynebacterium casei LMG S-19264T (=DSM 44701T), isolated from a smear-ripened cheese.</title>
        <authorList>
            <consortium name="US DOE Joint Genome Institute (JGI-PGF)"/>
            <person name="Walter F."/>
            <person name="Albersmeier A."/>
            <person name="Kalinowski J."/>
            <person name="Ruckert C."/>
        </authorList>
    </citation>
    <scope>NUCLEOTIDE SEQUENCE</scope>
    <source>
        <strain evidence="8">CCM 7897</strain>
    </source>
</reference>
<feature type="binding site" evidence="6">
    <location>
        <position position="108"/>
    </location>
    <ligand>
        <name>5-phospho-alpha-D-ribose 1-diphosphate</name>
        <dbReference type="ChEBI" id="CHEBI:58017"/>
        <note>ligand shared between dimeric partners</note>
    </ligand>
</feature>
<dbReference type="Proteomes" id="UP000606044">
    <property type="component" value="Unassembled WGS sequence"/>
</dbReference>
<dbReference type="GO" id="GO:0019856">
    <property type="term" value="P:pyrimidine nucleobase biosynthetic process"/>
    <property type="evidence" value="ECO:0007669"/>
    <property type="project" value="TreeGrafter"/>
</dbReference>
<feature type="binding site" evidence="6">
    <location>
        <position position="138"/>
    </location>
    <ligand>
        <name>orotate</name>
        <dbReference type="ChEBI" id="CHEBI:30839"/>
    </ligand>
</feature>
<dbReference type="EC" id="2.4.2.10" evidence="2 6"/>
<comment type="caution">
    <text evidence="6">Lacks conserved residue(s) required for the propagation of feature annotation.</text>
</comment>
<evidence type="ECO:0000256" key="1">
    <source>
        <dbReference type="ARBA" id="ARBA00004889"/>
    </source>
</evidence>
<feature type="binding site" evidence="6">
    <location>
        <position position="112"/>
    </location>
    <ligand>
        <name>5-phospho-alpha-D-ribose 1-diphosphate</name>
        <dbReference type="ChEBI" id="CHEBI:58017"/>
        <note>ligand shared between dimeric partners</note>
    </ligand>
</feature>
<keyword evidence="3 6" id="KW-0328">Glycosyltransferase</keyword>
<evidence type="ECO:0000259" key="7">
    <source>
        <dbReference type="Pfam" id="PF00156"/>
    </source>
</evidence>
<keyword evidence="5 6" id="KW-0665">Pyrimidine biosynthesis</keyword>
<dbReference type="GO" id="GO:0044205">
    <property type="term" value="P:'de novo' UMP biosynthetic process"/>
    <property type="evidence" value="ECO:0007669"/>
    <property type="project" value="UniProtKB-UniRule"/>
</dbReference>
<comment type="similarity">
    <text evidence="6">Belongs to the purine/pyrimidine phosphoribosyltransferase family. PyrE subfamily.</text>
</comment>
<dbReference type="GO" id="GO:0000287">
    <property type="term" value="F:magnesium ion binding"/>
    <property type="evidence" value="ECO:0007669"/>
    <property type="project" value="UniProtKB-UniRule"/>
</dbReference>
<reference evidence="8" key="2">
    <citation type="submission" date="2020-09" db="EMBL/GenBank/DDBJ databases">
        <authorList>
            <person name="Sun Q."/>
            <person name="Sedlacek I."/>
        </authorList>
    </citation>
    <scope>NUCLEOTIDE SEQUENCE</scope>
    <source>
        <strain evidence="8">CCM 7897</strain>
    </source>
</reference>
<keyword evidence="9" id="KW-1185">Reference proteome</keyword>
<dbReference type="CDD" id="cd06223">
    <property type="entry name" value="PRTases_typeI"/>
    <property type="match status" value="1"/>
</dbReference>